<organism evidence="2 3">
    <name type="scientific">Ruminococcus bromii</name>
    <dbReference type="NCBI Taxonomy" id="40518"/>
    <lineage>
        <taxon>Bacteria</taxon>
        <taxon>Bacillati</taxon>
        <taxon>Bacillota</taxon>
        <taxon>Clostridia</taxon>
        <taxon>Eubacteriales</taxon>
        <taxon>Oscillospiraceae</taxon>
        <taxon>Ruminococcus</taxon>
    </lineage>
</organism>
<dbReference type="Proteomes" id="UP001056693">
    <property type="component" value="Unassembled WGS sequence"/>
</dbReference>
<keyword evidence="1" id="KW-0732">Signal</keyword>
<protein>
    <recommendedName>
        <fullName evidence="4">DUF5011 domain-containing protein</fullName>
    </recommendedName>
</protein>
<reference evidence="2 3" key="1">
    <citation type="submission" date="2019-03" db="EMBL/GenBank/DDBJ databases">
        <authorList>
            <person name="Molinero N."/>
            <person name="Sanchez B."/>
            <person name="Walker A."/>
            <person name="Duncan S."/>
            <person name="Delgado S."/>
            <person name="Margolles A."/>
        </authorList>
    </citation>
    <scope>NUCLEOTIDE SEQUENCE [LARGE SCALE GENOMIC DNA]</scope>
    <source>
        <strain evidence="2 3">IPLA60002</strain>
    </source>
</reference>
<keyword evidence="3" id="KW-1185">Reference proteome</keyword>
<sequence>MKKLIALCIATALIASLTACNGTTTTAESDTSASSQTVATTALQTEAPTEATEYKIHLPYSCFPAGGLPTDSDLILTNEDRECGIISKEKVSTGGMIITVEKDKYDKLLEHQKNKLCELIEREQADMYIDRIEYNDDFSEIVEYQVPEETEPEHSSDDDQNRALLYTLPYTDYSHNQEINYESVYYQALLKKNDDSEIITCTYIVKDSEGEVLDTSVYPST</sequence>
<evidence type="ECO:0008006" key="4">
    <source>
        <dbReference type="Google" id="ProtNLM"/>
    </source>
</evidence>
<dbReference type="EMBL" id="SNUZ01000012">
    <property type="protein sequence ID" value="MCL3788168.1"/>
    <property type="molecule type" value="Genomic_DNA"/>
</dbReference>
<evidence type="ECO:0000313" key="2">
    <source>
        <dbReference type="EMBL" id="MCL3788168.1"/>
    </source>
</evidence>
<name>A0ABT0NIV9_9FIRM</name>
<proteinExistence type="predicted"/>
<gene>
    <name evidence="2" type="ORF">E2N93_09170</name>
</gene>
<dbReference type="PROSITE" id="PS51257">
    <property type="entry name" value="PROKAR_LIPOPROTEIN"/>
    <property type="match status" value="1"/>
</dbReference>
<comment type="caution">
    <text evidence="2">The sequence shown here is derived from an EMBL/GenBank/DDBJ whole genome shotgun (WGS) entry which is preliminary data.</text>
</comment>
<feature type="chain" id="PRO_5047293044" description="DUF5011 domain-containing protein" evidence="1">
    <location>
        <begin position="22"/>
        <end position="221"/>
    </location>
</feature>
<accession>A0ABT0NIV9</accession>
<feature type="signal peptide" evidence="1">
    <location>
        <begin position="1"/>
        <end position="21"/>
    </location>
</feature>
<evidence type="ECO:0000256" key="1">
    <source>
        <dbReference type="SAM" id="SignalP"/>
    </source>
</evidence>
<dbReference type="RefSeq" id="WP_249377073.1">
    <property type="nucleotide sequence ID" value="NZ_SNUZ01000012.1"/>
</dbReference>
<evidence type="ECO:0000313" key="3">
    <source>
        <dbReference type="Proteomes" id="UP001056693"/>
    </source>
</evidence>